<evidence type="ECO:0000313" key="2">
    <source>
        <dbReference type="EMBL" id="AWP13760.1"/>
    </source>
</evidence>
<evidence type="ECO:0000313" key="5">
    <source>
        <dbReference type="Proteomes" id="UP000438429"/>
    </source>
</evidence>
<feature type="region of interest" description="Disordered" evidence="1">
    <location>
        <begin position="1"/>
        <end position="103"/>
    </location>
</feature>
<reference evidence="3 5" key="2">
    <citation type="submission" date="2019-06" db="EMBL/GenBank/DDBJ databases">
        <title>Draft genomes of female and male turbot (Scophthalmus maximus).</title>
        <authorList>
            <person name="Xu H."/>
            <person name="Xu X.-W."/>
            <person name="Shao C."/>
            <person name="Chen S."/>
        </authorList>
    </citation>
    <scope>NUCLEOTIDE SEQUENCE [LARGE SCALE GENOMIC DNA]</scope>
    <source>
        <strain evidence="3">Ysfricsl-2016a</strain>
        <tissue evidence="3">Blood</tissue>
    </source>
</reference>
<dbReference type="EMBL" id="VEVO01000018">
    <property type="protein sequence ID" value="KAF0027020.1"/>
    <property type="molecule type" value="Genomic_DNA"/>
</dbReference>
<reference evidence="2 4" key="1">
    <citation type="submission" date="2017-12" db="EMBL/GenBank/DDBJ databases">
        <title>Integrating genomic resources of turbot (Scophthalmus maximus) in depth evaluation of genetic and physical mapping variation across individuals.</title>
        <authorList>
            <person name="Martinez P."/>
        </authorList>
    </citation>
    <scope>NUCLEOTIDE SEQUENCE [LARGE SCALE GENOMIC DNA]</scope>
</reference>
<gene>
    <name evidence="3" type="ORF">F2P81_019761</name>
    <name evidence="2" type="ORF">SMAX5B_021109</name>
</gene>
<organism evidence="2 4">
    <name type="scientific">Scophthalmus maximus</name>
    <name type="common">Turbot</name>
    <name type="synonym">Psetta maxima</name>
    <dbReference type="NCBI Taxonomy" id="52904"/>
    <lineage>
        <taxon>Eukaryota</taxon>
        <taxon>Metazoa</taxon>
        <taxon>Chordata</taxon>
        <taxon>Craniata</taxon>
        <taxon>Vertebrata</taxon>
        <taxon>Euteleostomi</taxon>
        <taxon>Actinopterygii</taxon>
        <taxon>Neopterygii</taxon>
        <taxon>Teleostei</taxon>
        <taxon>Neoteleostei</taxon>
        <taxon>Acanthomorphata</taxon>
        <taxon>Carangaria</taxon>
        <taxon>Pleuronectiformes</taxon>
        <taxon>Pleuronectoidei</taxon>
        <taxon>Scophthalmidae</taxon>
        <taxon>Scophthalmus</taxon>
    </lineage>
</organism>
<dbReference type="EMBL" id="CP026257">
    <property type="protein sequence ID" value="AWP13760.1"/>
    <property type="molecule type" value="Genomic_DNA"/>
</dbReference>
<keyword evidence="4" id="KW-1185">Reference proteome</keyword>
<accession>A0A2U9CCG6</accession>
<dbReference type="AlphaFoldDB" id="A0A2U9CCG6"/>
<name>A0A2U9CCG6_SCOMX</name>
<sequence>MITDDEYQSGERDAAEAAPWGRTVHFERSDSEESMSEGEPLAPETEDENEGGGYGYYASSPFWEAAKGNRRCGSSSGKEETRTRRGGTKMRPEDGHRGARSTLGNADGRCLRCESYDAHCKSAAENYSRTLNTYTKTVSELMLGFKTVLERYPELMFAEDPEREPLACTLNFEDRKQLLFGSVEDVRDRLDAGSSRM</sequence>
<evidence type="ECO:0000256" key="1">
    <source>
        <dbReference type="SAM" id="MobiDB-lite"/>
    </source>
</evidence>
<dbReference type="Proteomes" id="UP000246464">
    <property type="component" value="Chromosome 15"/>
</dbReference>
<evidence type="ECO:0000313" key="3">
    <source>
        <dbReference type="EMBL" id="KAF0027020.1"/>
    </source>
</evidence>
<proteinExistence type="predicted"/>
<evidence type="ECO:0000313" key="4">
    <source>
        <dbReference type="Proteomes" id="UP000246464"/>
    </source>
</evidence>
<protein>
    <submittedName>
        <fullName evidence="2">Uncharacterized protein</fullName>
    </submittedName>
</protein>
<dbReference type="Proteomes" id="UP000438429">
    <property type="component" value="Unassembled WGS sequence"/>
</dbReference>